<dbReference type="SFLD" id="SFLDF00562">
    <property type="entry name" value="HemN-like__clustered_with_heat"/>
    <property type="match status" value="1"/>
</dbReference>
<keyword evidence="8" id="KW-0143">Chaperone</keyword>
<evidence type="ECO:0000256" key="9">
    <source>
        <dbReference type="ARBA" id="ARBA00033094"/>
    </source>
</evidence>
<organism evidence="12 13">
    <name type="scientific">Octopus sinensis</name>
    <name type="common">East Asian common octopus</name>
    <dbReference type="NCBI Taxonomy" id="2607531"/>
    <lineage>
        <taxon>Eukaryota</taxon>
        <taxon>Metazoa</taxon>
        <taxon>Spiralia</taxon>
        <taxon>Lophotrochozoa</taxon>
        <taxon>Mollusca</taxon>
        <taxon>Cephalopoda</taxon>
        <taxon>Coleoidea</taxon>
        <taxon>Octopodiformes</taxon>
        <taxon>Octopoda</taxon>
        <taxon>Incirrata</taxon>
        <taxon>Octopodidae</taxon>
        <taxon>Octopus</taxon>
    </lineage>
</organism>
<dbReference type="NCBIfam" id="TIGR00539">
    <property type="entry name" value="hemN_rel"/>
    <property type="match status" value="1"/>
</dbReference>
<dbReference type="Pfam" id="PF06969">
    <property type="entry name" value="HemN_C"/>
    <property type="match status" value="1"/>
</dbReference>
<evidence type="ECO:0000256" key="3">
    <source>
        <dbReference type="ARBA" id="ARBA00022617"/>
    </source>
</evidence>
<accession>A0A6P7TFB6</accession>
<dbReference type="Pfam" id="PF04055">
    <property type="entry name" value="Radical_SAM"/>
    <property type="match status" value="1"/>
</dbReference>
<dbReference type="GO" id="GO:0006779">
    <property type="term" value="P:porphyrin-containing compound biosynthetic process"/>
    <property type="evidence" value="ECO:0007669"/>
    <property type="project" value="InterPro"/>
</dbReference>
<keyword evidence="12" id="KW-1185">Reference proteome</keyword>
<dbReference type="SFLD" id="SFLDG01082">
    <property type="entry name" value="B12-binding_domain_containing"/>
    <property type="match status" value="1"/>
</dbReference>
<dbReference type="PROSITE" id="PS51918">
    <property type="entry name" value="RADICAL_SAM"/>
    <property type="match status" value="1"/>
</dbReference>
<evidence type="ECO:0000256" key="10">
    <source>
        <dbReference type="ARBA" id="ARBA00045130"/>
    </source>
</evidence>
<evidence type="ECO:0000256" key="1">
    <source>
        <dbReference type="ARBA" id="ARBA00006100"/>
    </source>
</evidence>
<dbReference type="SMART" id="SM00729">
    <property type="entry name" value="Elp3"/>
    <property type="match status" value="1"/>
</dbReference>
<dbReference type="InterPro" id="IPR058240">
    <property type="entry name" value="rSAM_sf"/>
</dbReference>
<keyword evidence="5" id="KW-0479">Metal-binding</keyword>
<evidence type="ECO:0000256" key="5">
    <source>
        <dbReference type="ARBA" id="ARBA00022723"/>
    </source>
</evidence>
<dbReference type="SFLD" id="SFLDG01065">
    <property type="entry name" value="anaerobic_coproporphyrinogen-I"/>
    <property type="match status" value="1"/>
</dbReference>
<dbReference type="RefSeq" id="XP_029649933.1">
    <property type="nucleotide sequence ID" value="XM_029794073.2"/>
</dbReference>
<name>A0A6P7TFB6_9MOLL</name>
<dbReference type="Proteomes" id="UP000515154">
    <property type="component" value="Linkage group LG23"/>
</dbReference>
<evidence type="ECO:0000313" key="13">
    <source>
        <dbReference type="RefSeq" id="XP_029649933.1"/>
    </source>
</evidence>
<feature type="domain" description="Radical SAM core" evidence="11">
    <location>
        <begin position="36"/>
        <end position="272"/>
    </location>
</feature>
<dbReference type="GO" id="GO:0005739">
    <property type="term" value="C:mitochondrion"/>
    <property type="evidence" value="ECO:0007669"/>
    <property type="project" value="TreeGrafter"/>
</dbReference>
<keyword evidence="7" id="KW-0411">Iron-sulfur</keyword>
<gene>
    <name evidence="13" type="primary">LOC115223475</name>
</gene>
<dbReference type="InterPro" id="IPR010723">
    <property type="entry name" value="HemN_C"/>
</dbReference>
<evidence type="ECO:0000259" key="11">
    <source>
        <dbReference type="PROSITE" id="PS51918"/>
    </source>
</evidence>
<dbReference type="SFLD" id="SFLDF00288">
    <property type="entry name" value="HemN-like__clustered_with_nucl"/>
    <property type="match status" value="1"/>
</dbReference>
<dbReference type="CDD" id="cd01335">
    <property type="entry name" value="Radical_SAM"/>
    <property type="match status" value="1"/>
</dbReference>
<dbReference type="PANTHER" id="PTHR13932">
    <property type="entry name" value="COPROPORPHYRINIGEN III OXIDASE"/>
    <property type="match status" value="1"/>
</dbReference>
<dbReference type="KEGG" id="osn:115223475"/>
<dbReference type="GO" id="GO:0051539">
    <property type="term" value="F:4 iron, 4 sulfur cluster binding"/>
    <property type="evidence" value="ECO:0007669"/>
    <property type="project" value="InterPro"/>
</dbReference>
<proteinExistence type="inferred from homology"/>
<evidence type="ECO:0000256" key="2">
    <source>
        <dbReference type="ARBA" id="ARBA00014678"/>
    </source>
</evidence>
<evidence type="ECO:0000313" key="12">
    <source>
        <dbReference type="Proteomes" id="UP000515154"/>
    </source>
</evidence>
<dbReference type="AlphaFoldDB" id="A0A6P7TFB6"/>
<dbReference type="InterPro" id="IPR007197">
    <property type="entry name" value="rSAM"/>
</dbReference>
<dbReference type="SFLD" id="SFLDS00029">
    <property type="entry name" value="Radical_SAM"/>
    <property type="match status" value="1"/>
</dbReference>
<keyword evidence="6" id="KW-0408">Iron</keyword>
<dbReference type="InterPro" id="IPR034505">
    <property type="entry name" value="Coproporphyrinogen-III_oxidase"/>
</dbReference>
<dbReference type="GO" id="GO:0004109">
    <property type="term" value="F:coproporphyrinogen oxidase activity"/>
    <property type="evidence" value="ECO:0007669"/>
    <property type="project" value="InterPro"/>
</dbReference>
<protein>
    <recommendedName>
        <fullName evidence="2">Radical S-adenosyl methionine domain-containing protein 1, mitochondrial</fullName>
    </recommendedName>
    <alternativeName>
        <fullName evidence="9">Putative heme chaperone</fullName>
    </alternativeName>
</protein>
<evidence type="ECO:0000256" key="8">
    <source>
        <dbReference type="ARBA" id="ARBA00023186"/>
    </source>
</evidence>
<dbReference type="InterPro" id="IPR013785">
    <property type="entry name" value="Aldolase_TIM"/>
</dbReference>
<keyword evidence="4" id="KW-0949">S-adenosyl-L-methionine</keyword>
<evidence type="ECO:0000256" key="4">
    <source>
        <dbReference type="ARBA" id="ARBA00022691"/>
    </source>
</evidence>
<dbReference type="GO" id="GO:0046872">
    <property type="term" value="F:metal ion binding"/>
    <property type="evidence" value="ECO:0007669"/>
    <property type="project" value="UniProtKB-KW"/>
</dbReference>
<evidence type="ECO:0000256" key="7">
    <source>
        <dbReference type="ARBA" id="ARBA00023014"/>
    </source>
</evidence>
<comment type="similarity">
    <text evidence="1">Belongs to the anaerobic coproporphyrinogen-III oxidase family. HemW subfamily.</text>
</comment>
<sequence>MNNFVGFSKYKFGLKFPGICQLLSLQIKYSTSNYYEDFTNSASIYVHWPYCAKRCTYCNFNKYINSNVNNIRMTDSLVTETKALLKLSGVKQITSIFFGGGTPSLAPPSTIQRIIECVKQLANLSNRAEITLEANPTALEFQKLRDFKTAGINRLSVGVQSLNDAQLRILGRNHSAAEAIRCVEEAINLYKGSVSIDLIFGIPGQTLKDWLEELKRTLCFCDDHLSLYQLIVKRGTPLYHKRSKGIMKFPNDDILADMYEETVKILEEEHFSRYEVSNFARNGAESIHNKSYWQGKQYIGVGPGAHGRFVTKGQSLEVGHNFRQARIQILEPEQWMAAVERFGHGTKISVPLSLKDILEEGLVMTLRTDEGIDCSEWHQRTGVDLLKILFSSETIQEYMLQEFFSIKGNRLKATKKGILVLDRLLPDFILALQHYFESFEKNQR</sequence>
<dbReference type="PANTHER" id="PTHR13932:SF5">
    <property type="entry name" value="RADICAL S-ADENOSYL METHIONINE DOMAIN-CONTAINING PROTEIN 1, MITOCHONDRIAL"/>
    <property type="match status" value="1"/>
</dbReference>
<keyword evidence="3" id="KW-0349">Heme</keyword>
<evidence type="ECO:0000256" key="6">
    <source>
        <dbReference type="ARBA" id="ARBA00023004"/>
    </source>
</evidence>
<comment type="function">
    <text evidence="10">May be a heme chaperone, appears to bind heme. Homologous bacterial proteins do not have oxygen-independent coproporphyrinogen-III oxidase activity. Binds 1 [4Fe-4S] cluster. The cluster is coordinated with 3 cysteines and an exchangeable S-adenosyl-L-methionine.</text>
</comment>
<reference evidence="13" key="1">
    <citation type="submission" date="2025-08" db="UniProtKB">
        <authorList>
            <consortium name="RefSeq"/>
        </authorList>
    </citation>
    <scope>IDENTIFICATION</scope>
</reference>
<dbReference type="InterPro" id="IPR006638">
    <property type="entry name" value="Elp3/MiaA/NifB-like_rSAM"/>
</dbReference>
<dbReference type="InterPro" id="IPR004559">
    <property type="entry name" value="HemW-like"/>
</dbReference>
<dbReference type="SUPFAM" id="SSF102114">
    <property type="entry name" value="Radical SAM enzymes"/>
    <property type="match status" value="1"/>
</dbReference>
<dbReference type="Gene3D" id="3.20.20.70">
    <property type="entry name" value="Aldolase class I"/>
    <property type="match status" value="1"/>
</dbReference>